<dbReference type="GO" id="GO:0006865">
    <property type="term" value="P:amino acid transport"/>
    <property type="evidence" value="ECO:0007669"/>
    <property type="project" value="UniProtKB-KW"/>
</dbReference>
<evidence type="ECO:0000256" key="6">
    <source>
        <dbReference type="ARBA" id="ARBA00022989"/>
    </source>
</evidence>
<keyword evidence="4 9" id="KW-0812">Transmembrane</keyword>
<feature type="transmembrane region" description="Helical" evidence="9">
    <location>
        <begin position="387"/>
        <end position="408"/>
    </location>
</feature>
<dbReference type="GO" id="GO:0022857">
    <property type="term" value="F:transmembrane transporter activity"/>
    <property type="evidence" value="ECO:0007669"/>
    <property type="project" value="InterPro"/>
</dbReference>
<keyword evidence="3" id="KW-1003">Cell membrane</keyword>
<sequence length="543" mass="59915">MMASSSSYSAFRSFFLFVLVSLWLITIGLAKADTISESDTSLTQQVSILRGNNFAQKKQAVEKIANIQDEKAHDILLALLDGRLFVDEQDYYVRSASESNLYQQVLQPQQLNKLPSQAKKVVINNSIRSWLRNYQAQYQLTHGSKNQRIAAMQQILRTNDVTQIDNVKKALTQEKDKSIQELMHLFVARVDLRQDDSSRHSAAIAVLAQSTLPEDLSLLQDYAQKAPTENLQDQANQAISSIKNKLLFIDGVQTLSYGLSLGSILILTAIGLAITFGVMGVINMAHGELMMLGAYTTYVIQQLMPNDITASLFVSLPVAFLVSAFVGILIESLIVRHLYGRPLETLLATFGVSLILQQAVRTIFSPLNRLVQTPEFMRGEWVIMPNLSITLNRVYIFVFCLVCFFALLQIMKRTRIGLEVSAISQNRAMAKAMGINDRKVDMLTFGLGSGVAGLAGVALSQLTNVGPNLGQQYIVDSFMVVVTGGVGNLWGTFFSGLGLGIINKFMEPAFGAVLAKALVLVLIVLFIQKYSRGLFPQKGRAVE</sequence>
<keyword evidence="7 9" id="KW-0472">Membrane</keyword>
<evidence type="ECO:0000256" key="5">
    <source>
        <dbReference type="ARBA" id="ARBA00022970"/>
    </source>
</evidence>
<keyword evidence="2" id="KW-0813">Transport</keyword>
<dbReference type="InterPro" id="IPR017779">
    <property type="entry name" value="ABC_UrtB_bac"/>
</dbReference>
<evidence type="ECO:0000313" key="11">
    <source>
        <dbReference type="Proteomes" id="UP000541421"/>
    </source>
</evidence>
<keyword evidence="5" id="KW-0029">Amino-acid transport</keyword>
<protein>
    <submittedName>
        <fullName evidence="10">Urea ABC transporter permease subunit UrtB</fullName>
    </submittedName>
</protein>
<dbReference type="GO" id="GO:0005886">
    <property type="term" value="C:plasma membrane"/>
    <property type="evidence" value="ECO:0007669"/>
    <property type="project" value="UniProtKB-SubCell"/>
</dbReference>
<evidence type="ECO:0000256" key="3">
    <source>
        <dbReference type="ARBA" id="ARBA00022475"/>
    </source>
</evidence>
<dbReference type="EMBL" id="JABGBO010000013">
    <property type="protein sequence ID" value="NOL50514.1"/>
    <property type="molecule type" value="Genomic_DNA"/>
</dbReference>
<dbReference type="PANTHER" id="PTHR11795:SF447">
    <property type="entry name" value="ABC TRANSPORTER PERMEASE PROTEIN"/>
    <property type="match status" value="1"/>
</dbReference>
<evidence type="ECO:0000256" key="8">
    <source>
        <dbReference type="ARBA" id="ARBA00037998"/>
    </source>
</evidence>
<evidence type="ECO:0000256" key="4">
    <source>
        <dbReference type="ARBA" id="ARBA00022692"/>
    </source>
</evidence>
<gene>
    <name evidence="10" type="primary">urtB</name>
    <name evidence="10" type="ORF">HKX40_10280</name>
</gene>
<organism evidence="10 11">
    <name type="scientific">Pelistega europaea</name>
    <dbReference type="NCBI Taxonomy" id="106147"/>
    <lineage>
        <taxon>Bacteria</taxon>
        <taxon>Pseudomonadati</taxon>
        <taxon>Pseudomonadota</taxon>
        <taxon>Betaproteobacteria</taxon>
        <taxon>Burkholderiales</taxon>
        <taxon>Alcaligenaceae</taxon>
        <taxon>Pelistega</taxon>
    </lineage>
</organism>
<feature type="transmembrane region" description="Helical" evidence="9">
    <location>
        <begin position="257"/>
        <end position="282"/>
    </location>
</feature>
<dbReference type="InterPro" id="IPR052157">
    <property type="entry name" value="BCAA_transport_permease"/>
</dbReference>
<dbReference type="PANTHER" id="PTHR11795">
    <property type="entry name" value="BRANCHED-CHAIN AMINO ACID TRANSPORT SYSTEM PERMEASE PROTEIN LIVH"/>
    <property type="match status" value="1"/>
</dbReference>
<comment type="subcellular location">
    <subcellularLocation>
        <location evidence="1">Cell membrane</location>
        <topology evidence="1">Multi-pass membrane protein</topology>
    </subcellularLocation>
</comment>
<dbReference type="NCBIfam" id="TIGR03409">
    <property type="entry name" value="urea_trans_UrtB"/>
    <property type="match status" value="1"/>
</dbReference>
<keyword evidence="6 9" id="KW-1133">Transmembrane helix</keyword>
<feature type="transmembrane region" description="Helical" evidence="9">
    <location>
        <begin position="310"/>
        <end position="334"/>
    </location>
</feature>
<evidence type="ECO:0000256" key="1">
    <source>
        <dbReference type="ARBA" id="ARBA00004651"/>
    </source>
</evidence>
<comment type="similarity">
    <text evidence="8">Belongs to the binding-protein-dependent transport system permease family. LivHM subfamily.</text>
</comment>
<evidence type="ECO:0000256" key="9">
    <source>
        <dbReference type="SAM" id="Phobius"/>
    </source>
</evidence>
<proteinExistence type="inferred from homology"/>
<feature type="transmembrane region" description="Helical" evidence="9">
    <location>
        <begin position="479"/>
        <end position="502"/>
    </location>
</feature>
<comment type="caution">
    <text evidence="10">The sequence shown here is derived from an EMBL/GenBank/DDBJ whole genome shotgun (WGS) entry which is preliminary data.</text>
</comment>
<evidence type="ECO:0000256" key="7">
    <source>
        <dbReference type="ARBA" id="ARBA00023136"/>
    </source>
</evidence>
<dbReference type="Proteomes" id="UP000541421">
    <property type="component" value="Unassembled WGS sequence"/>
</dbReference>
<feature type="transmembrane region" description="Helical" evidence="9">
    <location>
        <begin position="440"/>
        <end position="459"/>
    </location>
</feature>
<dbReference type="InterPro" id="IPR001851">
    <property type="entry name" value="ABC_transp_permease"/>
</dbReference>
<dbReference type="Pfam" id="PF02653">
    <property type="entry name" value="BPD_transp_2"/>
    <property type="match status" value="1"/>
</dbReference>
<reference evidence="10 11" key="1">
    <citation type="submission" date="2020-05" db="EMBL/GenBank/DDBJ databases">
        <authorList>
            <person name="Niu N."/>
        </authorList>
    </citation>
    <scope>NUCLEOTIDE SEQUENCE [LARGE SCALE GENOMIC DNA]</scope>
    <source>
        <strain evidence="10 11">LMG10982</strain>
    </source>
</reference>
<accession>A0A7Y4LBL5</accession>
<name>A0A7Y4LBL5_9BURK</name>
<evidence type="ECO:0000313" key="10">
    <source>
        <dbReference type="EMBL" id="NOL50514.1"/>
    </source>
</evidence>
<dbReference type="AlphaFoldDB" id="A0A7Y4LBL5"/>
<evidence type="ECO:0000256" key="2">
    <source>
        <dbReference type="ARBA" id="ARBA00022448"/>
    </source>
</evidence>
<dbReference type="RefSeq" id="WP_171589498.1">
    <property type="nucleotide sequence ID" value="NZ_JABGBO010000013.1"/>
</dbReference>
<dbReference type="CDD" id="cd06582">
    <property type="entry name" value="TM_PBP1_LivH_like"/>
    <property type="match status" value="1"/>
</dbReference>
<feature type="transmembrane region" description="Helical" evidence="9">
    <location>
        <begin position="509"/>
        <end position="527"/>
    </location>
</feature>
<keyword evidence="11" id="KW-1185">Reference proteome</keyword>